<sequence length="131" mass="14668">MVSDRRVINSLSSRWRGPSFWSPAVGRRGGVAILLSSSLQDNLSSINLVNVYAPTVPADRRVFYQSVHLYFFPHSSLIVGGDFNCYDGSSDKFGGTVSISSDLSDLKSCFLLRDAWRASHPRTRQFTWFNS</sequence>
<reference evidence="1 2" key="1">
    <citation type="submission" date="2022-05" db="EMBL/GenBank/DDBJ databases">
        <authorList>
            <consortium name="Genoscope - CEA"/>
            <person name="William W."/>
        </authorList>
    </citation>
    <scope>NUCLEOTIDE SEQUENCE [LARGE SCALE GENOMIC DNA]</scope>
</reference>
<organism evidence="1 2">
    <name type="scientific">Porites evermanni</name>
    <dbReference type="NCBI Taxonomy" id="104178"/>
    <lineage>
        <taxon>Eukaryota</taxon>
        <taxon>Metazoa</taxon>
        <taxon>Cnidaria</taxon>
        <taxon>Anthozoa</taxon>
        <taxon>Hexacorallia</taxon>
        <taxon>Scleractinia</taxon>
        <taxon>Fungiina</taxon>
        <taxon>Poritidae</taxon>
        <taxon>Porites</taxon>
    </lineage>
</organism>
<evidence type="ECO:0000313" key="1">
    <source>
        <dbReference type="EMBL" id="CAH3198125.1"/>
    </source>
</evidence>
<evidence type="ECO:0000313" key="2">
    <source>
        <dbReference type="Proteomes" id="UP001159427"/>
    </source>
</evidence>
<dbReference type="EMBL" id="CALNXI010005613">
    <property type="protein sequence ID" value="CAH3198125.1"/>
    <property type="molecule type" value="Genomic_DNA"/>
</dbReference>
<proteinExistence type="predicted"/>
<dbReference type="SUPFAM" id="SSF56219">
    <property type="entry name" value="DNase I-like"/>
    <property type="match status" value="1"/>
</dbReference>
<feature type="non-terminal residue" evidence="1">
    <location>
        <position position="131"/>
    </location>
</feature>
<dbReference type="Proteomes" id="UP001159427">
    <property type="component" value="Unassembled WGS sequence"/>
</dbReference>
<name>A0ABN8T2Q9_9CNID</name>
<dbReference type="InterPro" id="IPR036691">
    <property type="entry name" value="Endo/exonu/phosph_ase_sf"/>
</dbReference>
<gene>
    <name evidence="1" type="ORF">PEVE_00035847</name>
</gene>
<dbReference type="Gene3D" id="3.60.10.10">
    <property type="entry name" value="Endonuclease/exonuclease/phosphatase"/>
    <property type="match status" value="1"/>
</dbReference>
<keyword evidence="2" id="KW-1185">Reference proteome</keyword>
<evidence type="ECO:0008006" key="3">
    <source>
        <dbReference type="Google" id="ProtNLM"/>
    </source>
</evidence>
<protein>
    <recommendedName>
        <fullName evidence="3">Endonuclease/exonuclease/phosphatase domain-containing protein</fullName>
    </recommendedName>
</protein>
<comment type="caution">
    <text evidence="1">The sequence shown here is derived from an EMBL/GenBank/DDBJ whole genome shotgun (WGS) entry which is preliminary data.</text>
</comment>
<accession>A0ABN8T2Q9</accession>